<reference evidence="3" key="2">
    <citation type="submission" date="2021-04" db="EMBL/GenBank/DDBJ databases">
        <authorList>
            <person name="Gilroy R."/>
        </authorList>
    </citation>
    <scope>NUCLEOTIDE SEQUENCE</scope>
    <source>
        <strain evidence="3">3436</strain>
    </source>
</reference>
<evidence type="ECO:0000313" key="4">
    <source>
        <dbReference type="Proteomes" id="UP000824031"/>
    </source>
</evidence>
<accession>A0A9D2F304</accession>
<reference evidence="3" key="1">
    <citation type="journal article" date="2021" name="PeerJ">
        <title>Extensive microbial diversity within the chicken gut microbiome revealed by metagenomics and culture.</title>
        <authorList>
            <person name="Gilroy R."/>
            <person name="Ravi A."/>
            <person name="Getino M."/>
            <person name="Pursley I."/>
            <person name="Horton D.L."/>
            <person name="Alikhan N.F."/>
            <person name="Baker D."/>
            <person name="Gharbi K."/>
            <person name="Hall N."/>
            <person name="Watson M."/>
            <person name="Adriaenssens E.M."/>
            <person name="Foster-Nyarko E."/>
            <person name="Jarju S."/>
            <person name="Secka A."/>
            <person name="Antonio M."/>
            <person name="Oren A."/>
            <person name="Chaudhuri R.R."/>
            <person name="La Ragione R."/>
            <person name="Hildebrand F."/>
            <person name="Pallen M.J."/>
        </authorList>
    </citation>
    <scope>NUCLEOTIDE SEQUENCE</scope>
    <source>
        <strain evidence="3">3436</strain>
    </source>
</reference>
<organism evidence="3 4">
    <name type="scientific">Candidatus Gemmiger excrementavium</name>
    <dbReference type="NCBI Taxonomy" id="2838608"/>
    <lineage>
        <taxon>Bacteria</taxon>
        <taxon>Bacillati</taxon>
        <taxon>Bacillota</taxon>
        <taxon>Clostridia</taxon>
        <taxon>Eubacteriales</taxon>
        <taxon>Gemmiger</taxon>
    </lineage>
</organism>
<dbReference type="EMBL" id="DXBO01000079">
    <property type="protein sequence ID" value="HIZ48122.1"/>
    <property type="molecule type" value="Genomic_DNA"/>
</dbReference>
<evidence type="ECO:0000313" key="3">
    <source>
        <dbReference type="EMBL" id="HIZ48122.1"/>
    </source>
</evidence>
<feature type="signal peptide" evidence="2">
    <location>
        <begin position="1"/>
        <end position="20"/>
    </location>
</feature>
<dbReference type="PROSITE" id="PS51257">
    <property type="entry name" value="PROKAR_LIPOPROTEIN"/>
    <property type="match status" value="1"/>
</dbReference>
<feature type="compositionally biased region" description="Low complexity" evidence="1">
    <location>
        <begin position="22"/>
        <end position="40"/>
    </location>
</feature>
<feature type="region of interest" description="Disordered" evidence="1">
    <location>
        <begin position="22"/>
        <end position="76"/>
    </location>
</feature>
<evidence type="ECO:0000256" key="2">
    <source>
        <dbReference type="SAM" id="SignalP"/>
    </source>
</evidence>
<proteinExistence type="predicted"/>
<evidence type="ECO:0000256" key="1">
    <source>
        <dbReference type="SAM" id="MobiDB-lite"/>
    </source>
</evidence>
<gene>
    <name evidence="3" type="ORF">H9810_05330</name>
</gene>
<sequence length="220" mass="22831">MKKALICLSLVAALALTACGGGTESAAPTATPEATPESTPLPDDILNQPATPPEGGVDDGMAVTPGNDTAAEPDSELSGMVDTIYEAYPVELMMMTSSAVNLGDESWCTYNTGLTAEQAALVDAGVLSESMTGSQAYSLVLLRVKDEADAQTIADAVLNNIQMNKWVCTMADKARVATFGDKVLFVMSNSELADVDALMDAAAEALGVTFDYGQSKTAEM</sequence>
<protein>
    <submittedName>
        <fullName evidence="3">DUF4358 domain-containing protein</fullName>
    </submittedName>
</protein>
<feature type="chain" id="PRO_5039088761" evidence="2">
    <location>
        <begin position="21"/>
        <end position="220"/>
    </location>
</feature>
<dbReference type="Proteomes" id="UP000824031">
    <property type="component" value="Unassembled WGS sequence"/>
</dbReference>
<dbReference type="AlphaFoldDB" id="A0A9D2F304"/>
<keyword evidence="2" id="KW-0732">Signal</keyword>
<name>A0A9D2F304_9FIRM</name>
<comment type="caution">
    <text evidence="3">The sequence shown here is derived from an EMBL/GenBank/DDBJ whole genome shotgun (WGS) entry which is preliminary data.</text>
</comment>